<dbReference type="RefSeq" id="XP_002767247.1">
    <property type="nucleotide sequence ID" value="XM_002767201.1"/>
</dbReference>
<protein>
    <recommendedName>
        <fullName evidence="4">RNase NYN domain-containing protein</fullName>
    </recommendedName>
</protein>
<evidence type="ECO:0008006" key="4">
    <source>
        <dbReference type="Google" id="ProtNLM"/>
    </source>
</evidence>
<feature type="region of interest" description="Disordered" evidence="1">
    <location>
        <begin position="175"/>
        <end position="205"/>
    </location>
</feature>
<accession>C5LTH3</accession>
<evidence type="ECO:0000313" key="2">
    <source>
        <dbReference type="EMBL" id="EEQ99964.1"/>
    </source>
</evidence>
<organism evidence="3">
    <name type="scientific">Perkinsus marinus (strain ATCC 50983 / TXsc)</name>
    <dbReference type="NCBI Taxonomy" id="423536"/>
    <lineage>
        <taxon>Eukaryota</taxon>
        <taxon>Sar</taxon>
        <taxon>Alveolata</taxon>
        <taxon>Perkinsozoa</taxon>
        <taxon>Perkinsea</taxon>
        <taxon>Perkinsida</taxon>
        <taxon>Perkinsidae</taxon>
        <taxon>Perkinsus</taxon>
    </lineage>
</organism>
<sequence length="313" mass="35059">MVDRPAIDLRVPKVVINAANVIHDYAQNCLGLGEKTSNWNGARECIKYFRACNAEVKLIVQHGLANDIPNDIRRMCDDIPKCDANPGPSDDLSTIIAASITDGYFVDNDKYRDHKENDSLPDDIKRFLRTKDACRHIYYCWMDGRFMPFLNRGMEEAGFLSPWCAQVRRACSVSVEKGASSSSEESEPQPVTSRRRIERRLDTSEVAPSRPLMSMDKWRVVAATATLWVDPPSRARGGHWGRSYKEKVSKGTIISQASALMDFGPQVGVAFRTREGSWVHVYEVDRAGRRLPVLVPVNSSAAYPIAELRPAVS</sequence>
<name>C5LTH3_PERM5</name>
<gene>
    <name evidence="2" type="ORF">Pmar_PMAR022750</name>
</gene>
<dbReference type="GeneID" id="9049655"/>
<dbReference type="InParanoid" id="C5LTH3"/>
<dbReference type="EMBL" id="GG685296">
    <property type="protein sequence ID" value="EEQ99964.1"/>
    <property type="molecule type" value="Genomic_DNA"/>
</dbReference>
<keyword evidence="3" id="KW-1185">Reference proteome</keyword>
<reference evidence="2 3" key="1">
    <citation type="submission" date="2008-07" db="EMBL/GenBank/DDBJ databases">
        <authorList>
            <person name="El-Sayed N."/>
            <person name="Caler E."/>
            <person name="Inman J."/>
            <person name="Amedeo P."/>
            <person name="Hass B."/>
            <person name="Wortman J."/>
        </authorList>
    </citation>
    <scope>NUCLEOTIDE SEQUENCE [LARGE SCALE GENOMIC DNA]</scope>
    <source>
        <strain evidence="3">ATCC 50983 / TXsc</strain>
    </source>
</reference>
<dbReference type="AlphaFoldDB" id="C5LTH3"/>
<evidence type="ECO:0000313" key="3">
    <source>
        <dbReference type="Proteomes" id="UP000007800"/>
    </source>
</evidence>
<evidence type="ECO:0000256" key="1">
    <source>
        <dbReference type="SAM" id="MobiDB-lite"/>
    </source>
</evidence>
<dbReference type="Proteomes" id="UP000007800">
    <property type="component" value="Unassembled WGS sequence"/>
</dbReference>
<proteinExistence type="predicted"/>
<dbReference type="Gene3D" id="3.40.50.11980">
    <property type="match status" value="1"/>
</dbReference>